<dbReference type="AlphaFoldDB" id="A0A370XDH7"/>
<gene>
    <name evidence="4" type="ORF">DWU99_03405</name>
</gene>
<dbReference type="PANTHER" id="PTHR43877">
    <property type="entry name" value="AMINOALKYLPHOSPHONATE N-ACETYLTRANSFERASE-RELATED-RELATED"/>
    <property type="match status" value="1"/>
</dbReference>
<accession>A0A370XDH7</accession>
<dbReference type="Pfam" id="PF00583">
    <property type="entry name" value="Acetyltransf_1"/>
    <property type="match status" value="1"/>
</dbReference>
<dbReference type="CDD" id="cd04301">
    <property type="entry name" value="NAT_SF"/>
    <property type="match status" value="1"/>
</dbReference>
<dbReference type="GO" id="GO:0016747">
    <property type="term" value="F:acyltransferase activity, transferring groups other than amino-acyl groups"/>
    <property type="evidence" value="ECO:0007669"/>
    <property type="project" value="InterPro"/>
</dbReference>
<evidence type="ECO:0000259" key="3">
    <source>
        <dbReference type="PROSITE" id="PS51186"/>
    </source>
</evidence>
<dbReference type="Gene3D" id="3.40.630.30">
    <property type="match status" value="1"/>
</dbReference>
<reference evidence="4 5" key="1">
    <citation type="submission" date="2018-07" db="EMBL/GenBank/DDBJ databases">
        <title>Dyella monticola sp. nov. and Dyella psychrodurans sp. nov. isolated from monsoon evergreen broad-leaved forest soil of Dinghu Mountain, China.</title>
        <authorList>
            <person name="Gao Z."/>
            <person name="Qiu L."/>
        </authorList>
    </citation>
    <scope>NUCLEOTIDE SEQUENCE [LARGE SCALE GENOMIC DNA]</scope>
    <source>
        <strain evidence="4 5">4MSK11</strain>
    </source>
</reference>
<keyword evidence="1 4" id="KW-0808">Transferase</keyword>
<keyword evidence="5" id="KW-1185">Reference proteome</keyword>
<keyword evidence="2" id="KW-0012">Acyltransferase</keyword>
<evidence type="ECO:0000256" key="1">
    <source>
        <dbReference type="ARBA" id="ARBA00022679"/>
    </source>
</evidence>
<evidence type="ECO:0000313" key="5">
    <source>
        <dbReference type="Proteomes" id="UP000255334"/>
    </source>
</evidence>
<proteinExistence type="predicted"/>
<comment type="caution">
    <text evidence="4">The sequence shown here is derived from an EMBL/GenBank/DDBJ whole genome shotgun (WGS) entry which is preliminary data.</text>
</comment>
<organism evidence="4 5">
    <name type="scientific">Dyella psychrodurans</name>
    <dbReference type="NCBI Taxonomy" id="1927960"/>
    <lineage>
        <taxon>Bacteria</taxon>
        <taxon>Pseudomonadati</taxon>
        <taxon>Pseudomonadota</taxon>
        <taxon>Gammaproteobacteria</taxon>
        <taxon>Lysobacterales</taxon>
        <taxon>Rhodanobacteraceae</taxon>
        <taxon>Dyella</taxon>
    </lineage>
</organism>
<protein>
    <submittedName>
        <fullName evidence="4">GNAT family N-acetyltransferase</fullName>
    </submittedName>
</protein>
<dbReference type="InterPro" id="IPR000182">
    <property type="entry name" value="GNAT_dom"/>
</dbReference>
<dbReference type="RefSeq" id="WP_115476575.1">
    <property type="nucleotide sequence ID" value="NZ_QRBF01000001.1"/>
</dbReference>
<evidence type="ECO:0000256" key="2">
    <source>
        <dbReference type="ARBA" id="ARBA00023315"/>
    </source>
</evidence>
<dbReference type="Proteomes" id="UP000255334">
    <property type="component" value="Unassembled WGS sequence"/>
</dbReference>
<dbReference type="InterPro" id="IPR016181">
    <property type="entry name" value="Acyl_CoA_acyltransferase"/>
</dbReference>
<feature type="domain" description="N-acetyltransferase" evidence="3">
    <location>
        <begin position="1"/>
        <end position="152"/>
    </location>
</feature>
<dbReference type="InterPro" id="IPR050832">
    <property type="entry name" value="Bact_Acetyltransf"/>
</dbReference>
<dbReference type="EMBL" id="QRBF01000001">
    <property type="protein sequence ID" value="RDS86320.1"/>
    <property type="molecule type" value="Genomic_DNA"/>
</dbReference>
<name>A0A370XDH7_9GAMM</name>
<dbReference type="SUPFAM" id="SSF55729">
    <property type="entry name" value="Acyl-CoA N-acyltransferases (Nat)"/>
    <property type="match status" value="1"/>
</dbReference>
<sequence length="162" mass="17945">MQILPGDLGDSRIIALLHTHVTTARAETARGSAHALDVTALQSPDISFWAIWDRDELLGVGALRRLTPDHGEIKSMHTSQSARKRGAGSAMLRHLIDTARADGLSRVSLETGAWDYFIPARTFYKRHGFVECPPFGDYRADPHSVFMTLDLTDHSAHFPEPT</sequence>
<dbReference type="OrthoDB" id="9803233at2"/>
<dbReference type="PROSITE" id="PS51186">
    <property type="entry name" value="GNAT"/>
    <property type="match status" value="1"/>
</dbReference>
<dbReference type="PANTHER" id="PTHR43877:SF5">
    <property type="entry name" value="BLL8307 PROTEIN"/>
    <property type="match status" value="1"/>
</dbReference>
<evidence type="ECO:0000313" key="4">
    <source>
        <dbReference type="EMBL" id="RDS86320.1"/>
    </source>
</evidence>